<proteinExistence type="predicted"/>
<organism evidence="3 4">
    <name type="scientific">Comamonas terrigena</name>
    <dbReference type="NCBI Taxonomy" id="32013"/>
    <lineage>
        <taxon>Bacteria</taxon>
        <taxon>Pseudomonadati</taxon>
        <taxon>Pseudomonadota</taxon>
        <taxon>Betaproteobacteria</taxon>
        <taxon>Burkholderiales</taxon>
        <taxon>Comamonadaceae</taxon>
        <taxon>Comamonas</taxon>
    </lineage>
</organism>
<dbReference type="AlphaFoldDB" id="A0A2A7V084"/>
<accession>A0A2A7V084</accession>
<sequence length="99" mass="11018">MPTPATSHSPAALDRLARRRVRAKLGWWSHATIYLLVNLGLLALSWYQGRHWAVFPALGWGLGLALHGLAVFWMQPGSTGMERLVALERARLQAQHPQG</sequence>
<name>A0A2A7V084_COMTR</name>
<evidence type="ECO:0000256" key="1">
    <source>
        <dbReference type="SAM" id="Phobius"/>
    </source>
</evidence>
<dbReference type="EMBL" id="PDEA01000001">
    <property type="protein sequence ID" value="PEH90962.1"/>
    <property type="molecule type" value="Genomic_DNA"/>
</dbReference>
<evidence type="ECO:0000259" key="2">
    <source>
        <dbReference type="Pfam" id="PF13239"/>
    </source>
</evidence>
<dbReference type="Pfam" id="PF13239">
    <property type="entry name" value="2TM"/>
    <property type="match status" value="1"/>
</dbReference>
<evidence type="ECO:0000313" key="3">
    <source>
        <dbReference type="EMBL" id="PEH90962.1"/>
    </source>
</evidence>
<dbReference type="GeneID" id="80800661"/>
<gene>
    <name evidence="3" type="ORF">CRM82_08605</name>
</gene>
<feature type="transmembrane region" description="Helical" evidence="1">
    <location>
        <begin position="25"/>
        <end position="47"/>
    </location>
</feature>
<keyword evidence="1" id="KW-0812">Transmembrane</keyword>
<dbReference type="InterPro" id="IPR025698">
    <property type="entry name" value="2TM_dom"/>
</dbReference>
<keyword evidence="1" id="KW-0472">Membrane</keyword>
<dbReference type="STRING" id="1219032.GCA_001515545_02879"/>
<keyword evidence="1" id="KW-1133">Transmembrane helix</keyword>
<evidence type="ECO:0000313" key="4">
    <source>
        <dbReference type="Proteomes" id="UP000220246"/>
    </source>
</evidence>
<dbReference type="Proteomes" id="UP000220246">
    <property type="component" value="Unassembled WGS sequence"/>
</dbReference>
<protein>
    <recommendedName>
        <fullName evidence="2">2TM domain-containing protein</fullName>
    </recommendedName>
</protein>
<keyword evidence="4" id="KW-1185">Reference proteome</keyword>
<dbReference type="RefSeq" id="WP_066539523.1">
    <property type="nucleotide sequence ID" value="NZ_PDEA01000001.1"/>
</dbReference>
<feature type="domain" description="2TM" evidence="2">
    <location>
        <begin position="17"/>
        <end position="75"/>
    </location>
</feature>
<dbReference type="OrthoDB" id="21915at2"/>
<comment type="caution">
    <text evidence="3">The sequence shown here is derived from an EMBL/GenBank/DDBJ whole genome shotgun (WGS) entry which is preliminary data.</text>
</comment>
<reference evidence="4" key="1">
    <citation type="submission" date="2017-09" db="EMBL/GenBank/DDBJ databases">
        <title>FDA dAtabase for Regulatory Grade micrObial Sequences (FDA-ARGOS): Supporting development and validation of Infectious Disease Dx tests.</title>
        <authorList>
            <person name="Minogue T."/>
            <person name="Wolcott M."/>
            <person name="Wasieloski L."/>
            <person name="Aguilar W."/>
            <person name="Moore D."/>
            <person name="Tallon L."/>
            <person name="Sadzewicz L."/>
            <person name="Ott S."/>
            <person name="Zhao X."/>
            <person name="Nagaraj S."/>
            <person name="Vavikolanu K."/>
            <person name="Aluvathingal J."/>
            <person name="Nadendla S."/>
            <person name="Sichtig H."/>
        </authorList>
    </citation>
    <scope>NUCLEOTIDE SEQUENCE [LARGE SCALE GENOMIC DNA]</scope>
    <source>
        <strain evidence="4">FDAARGOS_394</strain>
    </source>
</reference>
<feature type="transmembrane region" description="Helical" evidence="1">
    <location>
        <begin position="53"/>
        <end position="74"/>
    </location>
</feature>